<reference evidence="1" key="1">
    <citation type="submission" date="2022-04" db="EMBL/GenBank/DDBJ databases">
        <title>Genome of the entomopathogenic fungus Entomophthora muscae.</title>
        <authorList>
            <person name="Elya C."/>
            <person name="Lovett B.R."/>
            <person name="Lee E."/>
            <person name="Macias A.M."/>
            <person name="Hajek A.E."/>
            <person name="De Bivort B.L."/>
            <person name="Kasson M.T."/>
            <person name="De Fine Licht H.H."/>
            <person name="Stajich J.E."/>
        </authorList>
    </citation>
    <scope>NUCLEOTIDE SEQUENCE</scope>
    <source>
        <strain evidence="1">Berkeley</strain>
    </source>
</reference>
<keyword evidence="2" id="KW-1185">Reference proteome</keyword>
<dbReference type="EMBL" id="QTSX02000027">
    <property type="protein sequence ID" value="KAJ9089847.1"/>
    <property type="molecule type" value="Genomic_DNA"/>
</dbReference>
<dbReference type="Proteomes" id="UP001165960">
    <property type="component" value="Unassembled WGS sequence"/>
</dbReference>
<proteinExistence type="predicted"/>
<evidence type="ECO:0000313" key="1">
    <source>
        <dbReference type="EMBL" id="KAJ9089847.1"/>
    </source>
</evidence>
<comment type="caution">
    <text evidence="1">The sequence shown here is derived from an EMBL/GenBank/DDBJ whole genome shotgun (WGS) entry which is preliminary data.</text>
</comment>
<protein>
    <submittedName>
        <fullName evidence="1">Uncharacterized protein</fullName>
    </submittedName>
</protein>
<name>A0ACC2USV6_9FUNG</name>
<gene>
    <name evidence="1" type="ORF">DSO57_1008806</name>
</gene>
<evidence type="ECO:0000313" key="2">
    <source>
        <dbReference type="Proteomes" id="UP001165960"/>
    </source>
</evidence>
<sequence>MTLVLTIKHEGVNHQIYPNSVDQLLRNHVFVHITKTLDEKKKLKAINWESCQTDNFLPLKTWAQGQDLNPEPKFLRAAGPMNQEPAHLLFSEIEPMQAEAPAKSQSQNTSTL</sequence>
<organism evidence="1 2">
    <name type="scientific">Entomophthora muscae</name>
    <dbReference type="NCBI Taxonomy" id="34485"/>
    <lineage>
        <taxon>Eukaryota</taxon>
        <taxon>Fungi</taxon>
        <taxon>Fungi incertae sedis</taxon>
        <taxon>Zoopagomycota</taxon>
        <taxon>Entomophthoromycotina</taxon>
        <taxon>Entomophthoromycetes</taxon>
        <taxon>Entomophthorales</taxon>
        <taxon>Entomophthoraceae</taxon>
        <taxon>Entomophthora</taxon>
    </lineage>
</organism>
<accession>A0ACC2USV6</accession>